<sequence length="81" mass="9061">MGRILVGFNHKNITFFLKSIDCTSKTLETTNAPYAPESASTPSPRVQLELQPQPMDSTSPKIIVYHKKSQMPKEIETLADL</sequence>
<gene>
    <name evidence="1" type="ORF">DCAF_LOCUS14846</name>
</gene>
<keyword evidence="2" id="KW-1185">Reference proteome</keyword>
<dbReference type="AlphaFoldDB" id="A0AAV1RTT2"/>
<organism evidence="1 2">
    <name type="scientific">Dovyalis caffra</name>
    <dbReference type="NCBI Taxonomy" id="77055"/>
    <lineage>
        <taxon>Eukaryota</taxon>
        <taxon>Viridiplantae</taxon>
        <taxon>Streptophyta</taxon>
        <taxon>Embryophyta</taxon>
        <taxon>Tracheophyta</taxon>
        <taxon>Spermatophyta</taxon>
        <taxon>Magnoliopsida</taxon>
        <taxon>eudicotyledons</taxon>
        <taxon>Gunneridae</taxon>
        <taxon>Pentapetalae</taxon>
        <taxon>rosids</taxon>
        <taxon>fabids</taxon>
        <taxon>Malpighiales</taxon>
        <taxon>Salicaceae</taxon>
        <taxon>Flacourtieae</taxon>
        <taxon>Dovyalis</taxon>
    </lineage>
</organism>
<reference evidence="1 2" key="1">
    <citation type="submission" date="2024-01" db="EMBL/GenBank/DDBJ databases">
        <authorList>
            <person name="Waweru B."/>
        </authorList>
    </citation>
    <scope>NUCLEOTIDE SEQUENCE [LARGE SCALE GENOMIC DNA]</scope>
</reference>
<accession>A0AAV1RTT2</accession>
<protein>
    <submittedName>
        <fullName evidence="1">Uncharacterized protein</fullName>
    </submittedName>
</protein>
<name>A0AAV1RTT2_9ROSI</name>
<evidence type="ECO:0000313" key="1">
    <source>
        <dbReference type="EMBL" id="CAK7339770.1"/>
    </source>
</evidence>
<dbReference type="Proteomes" id="UP001314170">
    <property type="component" value="Unassembled WGS sequence"/>
</dbReference>
<proteinExistence type="predicted"/>
<evidence type="ECO:0000313" key="2">
    <source>
        <dbReference type="Proteomes" id="UP001314170"/>
    </source>
</evidence>
<dbReference type="EMBL" id="CAWUPB010001158">
    <property type="protein sequence ID" value="CAK7339770.1"/>
    <property type="molecule type" value="Genomic_DNA"/>
</dbReference>
<comment type="caution">
    <text evidence="1">The sequence shown here is derived from an EMBL/GenBank/DDBJ whole genome shotgun (WGS) entry which is preliminary data.</text>
</comment>